<dbReference type="Gene3D" id="3.40.50.10810">
    <property type="entry name" value="Tandem AAA-ATPase domain"/>
    <property type="match status" value="1"/>
</dbReference>
<dbReference type="STRING" id="5486.A0A367XZP1"/>
<dbReference type="Pfam" id="PF00271">
    <property type="entry name" value="Helicase_C"/>
    <property type="match status" value="1"/>
</dbReference>
<feature type="region of interest" description="Disordered" evidence="11">
    <location>
        <begin position="59"/>
        <end position="119"/>
    </location>
</feature>
<feature type="compositionally biased region" description="Low complexity" evidence="11">
    <location>
        <begin position="62"/>
        <end position="83"/>
    </location>
</feature>
<evidence type="ECO:0000256" key="8">
    <source>
        <dbReference type="ARBA" id="ARBA00022840"/>
    </source>
</evidence>
<dbReference type="GO" id="GO:0016787">
    <property type="term" value="F:hydrolase activity"/>
    <property type="evidence" value="ECO:0007669"/>
    <property type="project" value="UniProtKB-KW"/>
</dbReference>
<evidence type="ECO:0000313" key="16">
    <source>
        <dbReference type="Proteomes" id="UP000253472"/>
    </source>
</evidence>
<name>A0A367XZP1_9ASCO</name>
<dbReference type="GO" id="GO:0008094">
    <property type="term" value="F:ATP-dependent activity, acting on DNA"/>
    <property type="evidence" value="ECO:0007669"/>
    <property type="project" value="TreeGrafter"/>
</dbReference>
<dbReference type="SMART" id="SM00184">
    <property type="entry name" value="RING"/>
    <property type="match status" value="1"/>
</dbReference>
<dbReference type="PROSITE" id="PS51194">
    <property type="entry name" value="HELICASE_CTER"/>
    <property type="match status" value="1"/>
</dbReference>
<comment type="similarity">
    <text evidence="1">Belongs to the SNF2/RAD54 helicase family.</text>
</comment>
<dbReference type="GO" id="GO:0005737">
    <property type="term" value="C:cytoplasm"/>
    <property type="evidence" value="ECO:0007669"/>
    <property type="project" value="TreeGrafter"/>
</dbReference>
<evidence type="ECO:0000256" key="9">
    <source>
        <dbReference type="PROSITE-ProRule" id="PRU00175"/>
    </source>
</evidence>
<dbReference type="PANTHER" id="PTHR45626:SF16">
    <property type="entry name" value="ATP-DEPENDENT HELICASE ULS1"/>
    <property type="match status" value="1"/>
</dbReference>
<comment type="caution">
    <text evidence="15">The sequence shown here is derived from an EMBL/GenBank/DDBJ whole genome shotgun (WGS) entry which is preliminary data.</text>
</comment>
<reference evidence="15 16" key="1">
    <citation type="submission" date="2018-06" db="EMBL/GenBank/DDBJ databases">
        <title>Whole genome sequencing of Candida tropicalis (genome annotated by CSBL at Korea University).</title>
        <authorList>
            <person name="Ahn J."/>
        </authorList>
    </citation>
    <scope>NUCLEOTIDE SEQUENCE [LARGE SCALE GENOMIC DNA]</scope>
    <source>
        <strain evidence="15 16">ATCC 20962</strain>
    </source>
</reference>
<dbReference type="InterPro" id="IPR013083">
    <property type="entry name" value="Znf_RING/FYVE/PHD"/>
</dbReference>
<dbReference type="Proteomes" id="UP000253472">
    <property type="component" value="Unassembled WGS sequence"/>
</dbReference>
<dbReference type="CDD" id="cd18793">
    <property type="entry name" value="SF2_C_SNF"/>
    <property type="match status" value="1"/>
</dbReference>
<sequence>MERVTGNGTTSAHVTRPEDKTTHNIINVGSLGTDDFNATLTQTTPEDVIDILALNGSADPFGSTSTGSRPGSGLNQPQQQQPPAKKQRLESLHSKSSVQSPWNRGAVAGVPTSFPSYGKPEVTTREVISLSSSEDEDNSSSDDDIEVLDENEAAKVSWKNTSFDQQQQQHPNLEVVQVGSSSMHQPLAPKFEQAGDGTKQPHGGFANIVPAFEQKGHTGGRPASNGAHQPGFQAPQPPPPPQVYRIPGAFPGSSAPQQQPKQEAGGSDDLQVLNSRYVQNNPYPFLIYNTPAPVPHAGSMNVKEEKRQDLQRREQTKRQELVQWEQQKQKVVHQISVAKRAHDKKTKDIADVSKALKRALALGNHNEVTKYRVELQARSKEQKTAKDNVNQGTRILMKLEQAVRLVQNEIFNISNSIRLLGHAVNASFNPYEAQIFNDSLRNTAPVRRAVEDLDLKNLIDNIRPDEESEEGLENTPPELSVTLLKHQRMGLTWMKRMEASKSKGGILADDMGLGKTIQTLSLMMANKSEDEECKTNLIIAPVSLLRQWAAEIESKTRPHVYISVGIYHSDEKKKMTSFELMSQYDVVLVSYTTLSLEWKKHFYHELEANKNEDRTFMPKAAKGGQSYTSPFFAKEANFHRIILDEAQAIKNKLALASRAVTYLKATYRFCLTGTPMQNSIEELYPIIRFLKIQPYCVEQKFRADIVTPIKSNTDLYDEFDVKKSMRKLRALLKAILLRRTKDSLIDGQPILNLPEKHVMSDYVTLESEELDYYQSIEEGVQKVARKMMASNIRSGGVLTLLLRLRQACCHSYLVEIGQYKAKMKRDDEAAGKLNVSGNQMLANTQDMKPEVKNKVLEMSAAASSTDLVQADDAMLTCPVCFDALDFESPLLIFGECGHMVCKSCAPGFFQESDDEEGLKNRSRECLECKRKVKEQNMLEYILFKKVHIEQLNSSDLRQFCYQHYLAKVKSNQVLIREFVKRDEGFEPSAKIQKCVELIQEIGRANPSEKVIVFSQFTTLFDLLRLVLHNQNIPFLRYDGTLSVENKNTVIKEFYKSDTKVLLLSLRSGNAGLTLTCANHVIIMDPFWNPYVEEQAMGRAHRIGQEREVHVHRVLIQGTVESRIMELQDHKKQLIGEALDEGQMKSISQLDRRELGFLFGLNSLTNEELQG</sequence>
<evidence type="ECO:0000256" key="11">
    <source>
        <dbReference type="SAM" id="MobiDB-lite"/>
    </source>
</evidence>
<evidence type="ECO:0000256" key="4">
    <source>
        <dbReference type="ARBA" id="ARBA00022771"/>
    </source>
</evidence>
<dbReference type="InterPro" id="IPR014001">
    <property type="entry name" value="Helicase_ATP-bd"/>
</dbReference>
<dbReference type="InterPro" id="IPR050628">
    <property type="entry name" value="SNF2_RAD54_helicase_TF"/>
</dbReference>
<feature type="region of interest" description="Disordered" evidence="11">
    <location>
        <begin position="178"/>
        <end position="268"/>
    </location>
</feature>
<accession>A0A367XZP1</accession>
<dbReference type="OrthoDB" id="423559at2759"/>
<dbReference type="AlphaFoldDB" id="A0A367XZP1"/>
<dbReference type="InterPro" id="IPR001841">
    <property type="entry name" value="Znf_RING"/>
</dbReference>
<gene>
    <name evidence="15" type="primary">ULS1</name>
    <name evidence="15" type="ORF">Cantr_07146</name>
</gene>
<keyword evidence="5" id="KW-0378">Hydrolase</keyword>
<evidence type="ECO:0000259" key="12">
    <source>
        <dbReference type="PROSITE" id="PS50089"/>
    </source>
</evidence>
<dbReference type="InterPro" id="IPR027417">
    <property type="entry name" value="P-loop_NTPase"/>
</dbReference>
<evidence type="ECO:0000256" key="1">
    <source>
        <dbReference type="ARBA" id="ARBA00007025"/>
    </source>
</evidence>
<dbReference type="CDD" id="cd18008">
    <property type="entry name" value="DEXDc_SHPRH-like"/>
    <property type="match status" value="1"/>
</dbReference>
<dbReference type="SUPFAM" id="SSF52540">
    <property type="entry name" value="P-loop containing nucleoside triphosphate hydrolases"/>
    <property type="match status" value="2"/>
</dbReference>
<feature type="domain" description="Helicase C-terminal" evidence="14">
    <location>
        <begin position="990"/>
        <end position="1155"/>
    </location>
</feature>
<keyword evidence="6 15" id="KW-0347">Helicase</keyword>
<feature type="region of interest" description="Disordered" evidence="11">
    <location>
        <begin position="1"/>
        <end position="30"/>
    </location>
</feature>
<keyword evidence="8" id="KW-0067">ATP-binding</keyword>
<evidence type="ECO:0000259" key="13">
    <source>
        <dbReference type="PROSITE" id="PS51192"/>
    </source>
</evidence>
<keyword evidence="7" id="KW-0862">Zinc</keyword>
<evidence type="ECO:0000256" key="2">
    <source>
        <dbReference type="ARBA" id="ARBA00022723"/>
    </source>
</evidence>
<dbReference type="EMBL" id="QLNQ01000027">
    <property type="protein sequence ID" value="RCK58859.1"/>
    <property type="molecule type" value="Genomic_DNA"/>
</dbReference>
<evidence type="ECO:0000256" key="7">
    <source>
        <dbReference type="ARBA" id="ARBA00022833"/>
    </source>
</evidence>
<dbReference type="PROSITE" id="PS50089">
    <property type="entry name" value="ZF_RING_2"/>
    <property type="match status" value="1"/>
</dbReference>
<dbReference type="GO" id="GO:0005634">
    <property type="term" value="C:nucleus"/>
    <property type="evidence" value="ECO:0007669"/>
    <property type="project" value="TreeGrafter"/>
</dbReference>
<dbReference type="InterPro" id="IPR001650">
    <property type="entry name" value="Helicase_C-like"/>
</dbReference>
<feature type="domain" description="Helicase ATP-binding" evidence="13">
    <location>
        <begin position="496"/>
        <end position="693"/>
    </location>
</feature>
<dbReference type="InterPro" id="IPR049730">
    <property type="entry name" value="SNF2/RAD54-like_C"/>
</dbReference>
<keyword evidence="10" id="KW-0175">Coiled coil</keyword>
<dbReference type="SMART" id="SM00487">
    <property type="entry name" value="DEXDc"/>
    <property type="match status" value="1"/>
</dbReference>
<feature type="coiled-coil region" evidence="10">
    <location>
        <begin position="300"/>
        <end position="327"/>
    </location>
</feature>
<dbReference type="PANTHER" id="PTHR45626">
    <property type="entry name" value="TRANSCRIPTION TERMINATION FACTOR 2-RELATED"/>
    <property type="match status" value="1"/>
</dbReference>
<dbReference type="GO" id="GO:0005524">
    <property type="term" value="F:ATP binding"/>
    <property type="evidence" value="ECO:0007669"/>
    <property type="project" value="UniProtKB-KW"/>
</dbReference>
<dbReference type="GO" id="GO:0004386">
    <property type="term" value="F:helicase activity"/>
    <property type="evidence" value="ECO:0007669"/>
    <property type="project" value="UniProtKB-KW"/>
</dbReference>
<feature type="compositionally biased region" description="Acidic residues" evidence="11">
    <location>
        <begin position="133"/>
        <end position="145"/>
    </location>
</feature>
<feature type="region of interest" description="Disordered" evidence="11">
    <location>
        <begin position="126"/>
        <end position="145"/>
    </location>
</feature>
<evidence type="ECO:0000256" key="6">
    <source>
        <dbReference type="ARBA" id="ARBA00022806"/>
    </source>
</evidence>
<evidence type="ECO:0000256" key="3">
    <source>
        <dbReference type="ARBA" id="ARBA00022741"/>
    </source>
</evidence>
<dbReference type="Gene3D" id="3.40.50.300">
    <property type="entry name" value="P-loop containing nucleotide triphosphate hydrolases"/>
    <property type="match status" value="1"/>
</dbReference>
<dbReference type="PROSITE" id="PS51192">
    <property type="entry name" value="HELICASE_ATP_BIND_1"/>
    <property type="match status" value="1"/>
</dbReference>
<dbReference type="GO" id="GO:0008270">
    <property type="term" value="F:zinc ion binding"/>
    <property type="evidence" value="ECO:0007669"/>
    <property type="project" value="UniProtKB-KW"/>
</dbReference>
<protein>
    <submittedName>
        <fullName evidence="15">ATP-dependent helicase ULS1</fullName>
    </submittedName>
</protein>
<dbReference type="SUPFAM" id="SSF57850">
    <property type="entry name" value="RING/U-box"/>
    <property type="match status" value="1"/>
</dbReference>
<dbReference type="PROSITE" id="PS00518">
    <property type="entry name" value="ZF_RING_1"/>
    <property type="match status" value="1"/>
</dbReference>
<keyword evidence="3" id="KW-0547">Nucleotide-binding</keyword>
<evidence type="ECO:0000256" key="10">
    <source>
        <dbReference type="SAM" id="Coils"/>
    </source>
</evidence>
<evidence type="ECO:0000313" key="15">
    <source>
        <dbReference type="EMBL" id="RCK58859.1"/>
    </source>
</evidence>
<keyword evidence="16" id="KW-1185">Reference proteome</keyword>
<keyword evidence="4 9" id="KW-0863">Zinc-finger</keyword>
<dbReference type="Pfam" id="PF00176">
    <property type="entry name" value="SNF2-rel_dom"/>
    <property type="match status" value="1"/>
</dbReference>
<proteinExistence type="inferred from homology"/>
<dbReference type="SMART" id="SM00490">
    <property type="entry name" value="HELICc"/>
    <property type="match status" value="1"/>
</dbReference>
<keyword evidence="2" id="KW-0479">Metal-binding</keyword>
<evidence type="ECO:0000256" key="5">
    <source>
        <dbReference type="ARBA" id="ARBA00022801"/>
    </source>
</evidence>
<dbReference type="GO" id="GO:0000724">
    <property type="term" value="P:double-strand break repair via homologous recombination"/>
    <property type="evidence" value="ECO:0007669"/>
    <property type="project" value="TreeGrafter"/>
</dbReference>
<dbReference type="InterPro" id="IPR038718">
    <property type="entry name" value="SNF2-like_sf"/>
</dbReference>
<dbReference type="InterPro" id="IPR017907">
    <property type="entry name" value="Znf_RING_CS"/>
</dbReference>
<dbReference type="Gene3D" id="3.30.40.10">
    <property type="entry name" value="Zinc/RING finger domain, C3HC4 (zinc finger)"/>
    <property type="match status" value="1"/>
</dbReference>
<evidence type="ECO:0000259" key="14">
    <source>
        <dbReference type="PROSITE" id="PS51194"/>
    </source>
</evidence>
<feature type="compositionally biased region" description="Polar residues" evidence="11">
    <location>
        <begin position="1"/>
        <end position="13"/>
    </location>
</feature>
<organism evidence="15 16">
    <name type="scientific">Candida viswanathii</name>
    <dbReference type="NCBI Taxonomy" id="5486"/>
    <lineage>
        <taxon>Eukaryota</taxon>
        <taxon>Fungi</taxon>
        <taxon>Dikarya</taxon>
        <taxon>Ascomycota</taxon>
        <taxon>Saccharomycotina</taxon>
        <taxon>Pichiomycetes</taxon>
        <taxon>Debaryomycetaceae</taxon>
        <taxon>Candida/Lodderomyces clade</taxon>
        <taxon>Candida</taxon>
    </lineage>
</organism>
<feature type="domain" description="RING-type" evidence="12">
    <location>
        <begin position="877"/>
        <end position="929"/>
    </location>
</feature>
<dbReference type="InterPro" id="IPR000330">
    <property type="entry name" value="SNF2_N"/>
</dbReference>